<dbReference type="Proteomes" id="UP001054945">
    <property type="component" value="Unassembled WGS sequence"/>
</dbReference>
<reference evidence="1 2" key="1">
    <citation type="submission" date="2021-06" db="EMBL/GenBank/DDBJ databases">
        <title>Caerostris extrusa draft genome.</title>
        <authorList>
            <person name="Kono N."/>
            <person name="Arakawa K."/>
        </authorList>
    </citation>
    <scope>NUCLEOTIDE SEQUENCE [LARGE SCALE GENOMIC DNA]</scope>
</reference>
<evidence type="ECO:0000313" key="2">
    <source>
        <dbReference type="Proteomes" id="UP001054945"/>
    </source>
</evidence>
<evidence type="ECO:0000313" key="1">
    <source>
        <dbReference type="EMBL" id="GIY20166.1"/>
    </source>
</evidence>
<accession>A0AAV4RHH2</accession>
<dbReference type="AlphaFoldDB" id="A0AAV4RHH2"/>
<comment type="caution">
    <text evidence="1">The sequence shown here is derived from an EMBL/GenBank/DDBJ whole genome shotgun (WGS) entry which is preliminary data.</text>
</comment>
<protein>
    <submittedName>
        <fullName evidence="1">Uncharacterized protein</fullName>
    </submittedName>
</protein>
<proteinExistence type="predicted"/>
<sequence>MVPNAAKSCSINVVSKGPQRPMKVSIYLESLDKNIVLKSPRVFLGNPDGNLPTTHESAHLFGVLDRNIVLKSPPGCSRGNLDEIVRNGRYSVVLFFLRDKKTLLSLPAINAMALPTQEDPAWLFPNK</sequence>
<name>A0AAV4RHH2_CAEEX</name>
<organism evidence="1 2">
    <name type="scientific">Caerostris extrusa</name>
    <name type="common">Bark spider</name>
    <name type="synonym">Caerostris bankana</name>
    <dbReference type="NCBI Taxonomy" id="172846"/>
    <lineage>
        <taxon>Eukaryota</taxon>
        <taxon>Metazoa</taxon>
        <taxon>Ecdysozoa</taxon>
        <taxon>Arthropoda</taxon>
        <taxon>Chelicerata</taxon>
        <taxon>Arachnida</taxon>
        <taxon>Araneae</taxon>
        <taxon>Araneomorphae</taxon>
        <taxon>Entelegynae</taxon>
        <taxon>Araneoidea</taxon>
        <taxon>Araneidae</taxon>
        <taxon>Caerostris</taxon>
    </lineage>
</organism>
<dbReference type="EMBL" id="BPLR01007844">
    <property type="protein sequence ID" value="GIY20166.1"/>
    <property type="molecule type" value="Genomic_DNA"/>
</dbReference>
<gene>
    <name evidence="1" type="ORF">CEXT_633671</name>
</gene>
<keyword evidence="2" id="KW-1185">Reference proteome</keyword>